<dbReference type="Proteomes" id="UP000886885">
    <property type="component" value="Unassembled WGS sequence"/>
</dbReference>
<dbReference type="InterPro" id="IPR012677">
    <property type="entry name" value="Nucleotide-bd_a/b_plait_sf"/>
</dbReference>
<dbReference type="EMBL" id="JAAWWB010000215">
    <property type="protein sequence ID" value="KAG6737075.1"/>
    <property type="molecule type" value="Genomic_DNA"/>
</dbReference>
<evidence type="ECO:0000256" key="2">
    <source>
        <dbReference type="PROSITE-ProRule" id="PRU00176"/>
    </source>
</evidence>
<name>A0A8X8C1C0_POPTO</name>
<organism evidence="5 6">
    <name type="scientific">Populus tomentosa</name>
    <name type="common">Chinese white poplar</name>
    <dbReference type="NCBI Taxonomy" id="118781"/>
    <lineage>
        <taxon>Eukaryota</taxon>
        <taxon>Viridiplantae</taxon>
        <taxon>Streptophyta</taxon>
        <taxon>Embryophyta</taxon>
        <taxon>Tracheophyta</taxon>
        <taxon>Spermatophyta</taxon>
        <taxon>Magnoliopsida</taxon>
        <taxon>eudicotyledons</taxon>
        <taxon>Gunneridae</taxon>
        <taxon>Pentapetalae</taxon>
        <taxon>rosids</taxon>
        <taxon>fabids</taxon>
        <taxon>Malpighiales</taxon>
        <taxon>Salicaceae</taxon>
        <taxon>Saliceae</taxon>
        <taxon>Populus</taxon>
    </lineage>
</organism>
<accession>A0A8X8C1C0</accession>
<feature type="region of interest" description="Disordered" evidence="3">
    <location>
        <begin position="506"/>
        <end position="938"/>
    </location>
</feature>
<comment type="caution">
    <text evidence="5">The sequence shown here is derived from an EMBL/GenBank/DDBJ whole genome shotgun (WGS) entry which is preliminary data.</text>
</comment>
<dbReference type="Gene3D" id="3.30.70.330">
    <property type="match status" value="4"/>
</dbReference>
<protein>
    <recommendedName>
        <fullName evidence="4">RRM domain-containing protein</fullName>
    </recommendedName>
</protein>
<feature type="compositionally biased region" description="Polar residues" evidence="3">
    <location>
        <begin position="594"/>
        <end position="604"/>
    </location>
</feature>
<evidence type="ECO:0000256" key="1">
    <source>
        <dbReference type="ARBA" id="ARBA00022884"/>
    </source>
</evidence>
<feature type="compositionally biased region" description="Polar residues" evidence="3">
    <location>
        <begin position="551"/>
        <end position="566"/>
    </location>
</feature>
<feature type="compositionally biased region" description="Basic and acidic residues" evidence="3">
    <location>
        <begin position="775"/>
        <end position="785"/>
    </location>
</feature>
<feature type="compositionally biased region" description="Basic and acidic residues" evidence="3">
    <location>
        <begin position="810"/>
        <end position="819"/>
    </location>
</feature>
<sequence>MPLQAMRPSTTVSPIIALEKIQPALPPPNDDGAAPQNLPSNEDNYATEEDLGKFFDKVGVVTKVRLSHDPESHWRVAFLTFATVKQANYVIYEISDPVKVAIFMFFRLPLLVLPQIEKQFSHISCPRESLSPRNRNAAPHRVGRQRQKRLSDTFSMDMSLVKQFSTGAADTRPKKIQPPPPPNDGAAPPNNLSLPSNDEEVERENMARHEVEEVSNEVEELQDLRFKVFVGGLDKYAKEEDLRKVFGAVEEVTKVRLSWDSESERRVAFLTFATVELARRAICEISDPVINGKRCWTAQIQDGSKTLYVPNICKEWTKDDLEDKLAECGVKNYEVLTLNPDRENKEKNRGYALLDFRSRKDASEALELLKKENVSFGQNQAAKADFSRKYVSGNDEIMSHGMHFSTHDVLHETVEVKRVYLDGIPRAWREEHVIKKLLKEFGRIVKVELARHIPSAIRTNYCYVKFETHEAAATCVNGVNVDGLYFRGKRVNAWADLAKPRVRIPSEGTAQASSSIGLGNEVQQDSHRSHTDAPCAIDRSERSEVRIPSDGTAQASSSNGLGNEVQQDSHRSHTDAPSATDRSERSEVRKPSDGTAQASSSVAQGTGLGNEVQQDSHRSHTDAPCAIDRSERSEISCKPYNGGPRESSSPGDRNAVSHSVGGKKQFPSPDRLNTGRPSVPSQGISRAAAHRPSRHNDYSYERNTKQPSNYDESHSWSKRPHSAVEEVCPRRTEPFVQRTRARVDHKDSYRSYSQRKEHGSRTGYGGEGVAHRPSRHNDYSYERNTKQPSNYYESHSRDYNYTSGSIRPHSSMEEVRPRSTEPFVQRSRARVDDENSFRSYSQRQEHSSRTVFGEGASSSVRDSRGLSDTRTSTVASRGCEVDRGDDRRMPSRYGKDYTSRDHPRSASDDANEESHRSDYHHSRVKDSGSSSRRGSRKDHKVWLHVCHSQNCPSTTENTKDDDRLLSSNIVTLISVNSSLASELLVGFG</sequence>
<feature type="domain" description="RRM" evidence="4">
    <location>
        <begin position="417"/>
        <end position="491"/>
    </location>
</feature>
<dbReference type="OrthoDB" id="3800936at2759"/>
<feature type="domain" description="RRM" evidence="4">
    <location>
        <begin position="305"/>
        <end position="389"/>
    </location>
</feature>
<dbReference type="AlphaFoldDB" id="A0A8X8C1C0"/>
<feature type="compositionally biased region" description="Basic and acidic residues" evidence="3">
    <location>
        <begin position="722"/>
        <end position="733"/>
    </location>
</feature>
<feature type="domain" description="RRM" evidence="4">
    <location>
        <begin position="226"/>
        <end position="309"/>
    </location>
</feature>
<evidence type="ECO:0000256" key="3">
    <source>
        <dbReference type="SAM" id="MobiDB-lite"/>
    </source>
</evidence>
<dbReference type="GO" id="GO:0003723">
    <property type="term" value="F:RNA binding"/>
    <property type="evidence" value="ECO:0007669"/>
    <property type="project" value="UniProtKB-UniRule"/>
</dbReference>
<keyword evidence="6" id="KW-1185">Reference proteome</keyword>
<feature type="region of interest" description="Disordered" evidence="3">
    <location>
        <begin position="23"/>
        <end position="43"/>
    </location>
</feature>
<dbReference type="InterPro" id="IPR000504">
    <property type="entry name" value="RRM_dom"/>
</dbReference>
<gene>
    <name evidence="5" type="ORF">POTOM_059936</name>
</gene>
<feature type="compositionally biased region" description="Basic and acidic residues" evidence="3">
    <location>
        <begin position="879"/>
        <end position="926"/>
    </location>
</feature>
<dbReference type="PROSITE" id="PS50102">
    <property type="entry name" value="RRM"/>
    <property type="match status" value="3"/>
</dbReference>
<evidence type="ECO:0000313" key="6">
    <source>
        <dbReference type="Proteomes" id="UP000886885"/>
    </source>
</evidence>
<dbReference type="SMART" id="SM00360">
    <property type="entry name" value="RRM"/>
    <property type="match status" value="4"/>
</dbReference>
<keyword evidence="1 2" id="KW-0694">RNA-binding</keyword>
<dbReference type="Pfam" id="PF00076">
    <property type="entry name" value="RRM_1"/>
    <property type="match status" value="4"/>
</dbReference>
<dbReference type="SUPFAM" id="SSF54928">
    <property type="entry name" value="RNA-binding domain, RBD"/>
    <property type="match status" value="3"/>
</dbReference>
<feature type="compositionally biased region" description="Basic and acidic residues" evidence="3">
    <location>
        <begin position="694"/>
        <end position="704"/>
    </location>
</feature>
<reference evidence="5" key="1">
    <citation type="journal article" date="2020" name="bioRxiv">
        <title>Hybrid origin of Populus tomentosa Carr. identified through genome sequencing and phylogenomic analysis.</title>
        <authorList>
            <person name="An X."/>
            <person name="Gao K."/>
            <person name="Chen Z."/>
            <person name="Li J."/>
            <person name="Yang X."/>
            <person name="Yang X."/>
            <person name="Zhou J."/>
            <person name="Guo T."/>
            <person name="Zhao T."/>
            <person name="Huang S."/>
            <person name="Miao D."/>
            <person name="Khan W.U."/>
            <person name="Rao P."/>
            <person name="Ye M."/>
            <person name="Lei B."/>
            <person name="Liao W."/>
            <person name="Wang J."/>
            <person name="Ji L."/>
            <person name="Li Y."/>
            <person name="Guo B."/>
            <person name="Mustafa N.S."/>
            <person name="Li S."/>
            <person name="Yun Q."/>
            <person name="Keller S.R."/>
            <person name="Mao J."/>
            <person name="Zhang R."/>
            <person name="Strauss S.H."/>
        </authorList>
    </citation>
    <scope>NUCLEOTIDE SEQUENCE</scope>
    <source>
        <strain evidence="5">GM15</strain>
        <tissue evidence="5">Leaf</tissue>
    </source>
</reference>
<dbReference type="CDD" id="cd00590">
    <property type="entry name" value="RRM_SF"/>
    <property type="match status" value="4"/>
</dbReference>
<evidence type="ECO:0000259" key="4">
    <source>
        <dbReference type="PROSITE" id="PS50102"/>
    </source>
</evidence>
<feature type="compositionally biased region" description="Basic and acidic residues" evidence="3">
    <location>
        <begin position="741"/>
        <end position="760"/>
    </location>
</feature>
<proteinExistence type="predicted"/>
<feature type="compositionally biased region" description="Basic and acidic residues" evidence="3">
    <location>
        <begin position="581"/>
        <end position="592"/>
    </location>
</feature>
<feature type="compositionally biased region" description="Polar residues" evidence="3">
    <location>
        <begin position="508"/>
        <end position="523"/>
    </location>
</feature>
<feature type="region of interest" description="Disordered" evidence="3">
    <location>
        <begin position="126"/>
        <end position="149"/>
    </location>
</feature>
<feature type="compositionally biased region" description="Polar residues" evidence="3">
    <location>
        <begin position="675"/>
        <end position="684"/>
    </location>
</feature>
<feature type="compositionally biased region" description="Polar residues" evidence="3">
    <location>
        <begin position="786"/>
        <end position="805"/>
    </location>
</feature>
<dbReference type="PANTHER" id="PTHR21245">
    <property type="entry name" value="HETEROGENEOUS NUCLEAR RIBONUCLEOPROTEIN"/>
    <property type="match status" value="1"/>
</dbReference>
<feature type="region of interest" description="Disordered" evidence="3">
    <location>
        <begin position="166"/>
        <end position="208"/>
    </location>
</feature>
<feature type="compositionally biased region" description="Basic and acidic residues" evidence="3">
    <location>
        <begin position="538"/>
        <end position="547"/>
    </location>
</feature>
<dbReference type="InterPro" id="IPR035979">
    <property type="entry name" value="RBD_domain_sf"/>
</dbReference>
<evidence type="ECO:0000313" key="5">
    <source>
        <dbReference type="EMBL" id="KAG6737075.1"/>
    </source>
</evidence>